<dbReference type="GO" id="GO:0000287">
    <property type="term" value="F:magnesium ion binding"/>
    <property type="evidence" value="ECO:0007669"/>
    <property type="project" value="TreeGrafter"/>
</dbReference>
<dbReference type="OrthoDB" id="9802824at2"/>
<comment type="subcellular location">
    <subcellularLocation>
        <location evidence="3 16">Cytoplasm</location>
    </subcellularLocation>
</comment>
<dbReference type="InterPro" id="IPR005904">
    <property type="entry name" value="Hxn_phspho_trans"/>
</dbReference>
<comment type="similarity">
    <text evidence="6 16">Belongs to the purine/pyrimidine phosphoribosyltransferase family.</text>
</comment>
<evidence type="ECO:0000256" key="3">
    <source>
        <dbReference type="ARBA" id="ARBA00004496"/>
    </source>
</evidence>
<evidence type="ECO:0000256" key="16">
    <source>
        <dbReference type="RuleBase" id="RU364099"/>
    </source>
</evidence>
<comment type="function">
    <text evidence="2">Purine salvage pathway enzyme that catalyzes the transfer of the ribosyl-5-phosphate group from 5-phospho-alpha-D-ribose 1-diphosphate (PRPP) to the N9 position of the 6-oxopurines hypoxanthine and guanine to form the corresponding ribonucleotides IMP (inosine 5'-monophosphate) and GMP (guanosine 5'-monophosphate), with the release of PPi.</text>
</comment>
<comment type="cofactor">
    <cofactor evidence="1 16">
        <name>Mg(2+)</name>
        <dbReference type="ChEBI" id="CHEBI:18420"/>
    </cofactor>
</comment>
<dbReference type="NCBIfam" id="TIGR01203">
    <property type="entry name" value="HGPRTase"/>
    <property type="match status" value="1"/>
</dbReference>
<evidence type="ECO:0000256" key="14">
    <source>
        <dbReference type="ARBA" id="ARBA00048811"/>
    </source>
</evidence>
<dbReference type="PANTHER" id="PTHR43340:SF1">
    <property type="entry name" value="HYPOXANTHINE PHOSPHORIBOSYLTRANSFERASE"/>
    <property type="match status" value="1"/>
</dbReference>
<evidence type="ECO:0000256" key="12">
    <source>
        <dbReference type="ARBA" id="ARBA00022741"/>
    </source>
</evidence>
<feature type="domain" description="Phosphoribosyltransferase" evidence="17">
    <location>
        <begin position="10"/>
        <end position="159"/>
    </location>
</feature>
<dbReference type="GO" id="GO:0032263">
    <property type="term" value="P:GMP salvage"/>
    <property type="evidence" value="ECO:0007669"/>
    <property type="project" value="TreeGrafter"/>
</dbReference>
<evidence type="ECO:0000256" key="7">
    <source>
        <dbReference type="ARBA" id="ARBA00022490"/>
    </source>
</evidence>
<dbReference type="AlphaFoldDB" id="A0A1T4Y111"/>
<keyword evidence="7 16" id="KW-0963">Cytoplasm</keyword>
<evidence type="ECO:0000256" key="1">
    <source>
        <dbReference type="ARBA" id="ARBA00001946"/>
    </source>
</evidence>
<organism evidence="18 19">
    <name type="scientific">Caloramator quimbayensis</name>
    <dbReference type="NCBI Taxonomy" id="1147123"/>
    <lineage>
        <taxon>Bacteria</taxon>
        <taxon>Bacillati</taxon>
        <taxon>Bacillota</taxon>
        <taxon>Clostridia</taxon>
        <taxon>Eubacteriales</taxon>
        <taxon>Clostridiaceae</taxon>
        <taxon>Caloramator</taxon>
    </lineage>
</organism>
<proteinExistence type="inferred from homology"/>
<dbReference type="EMBL" id="FUYH01000018">
    <property type="protein sequence ID" value="SKA95450.1"/>
    <property type="molecule type" value="Genomic_DNA"/>
</dbReference>
<name>A0A1T4Y111_9CLOT</name>
<evidence type="ECO:0000259" key="17">
    <source>
        <dbReference type="Pfam" id="PF00156"/>
    </source>
</evidence>
<dbReference type="GO" id="GO:0006166">
    <property type="term" value="P:purine ribonucleoside salvage"/>
    <property type="evidence" value="ECO:0007669"/>
    <property type="project" value="UniProtKB-KW"/>
</dbReference>
<accession>A0A1T4Y111</accession>
<dbReference type="CDD" id="cd06223">
    <property type="entry name" value="PRTases_typeI"/>
    <property type="match status" value="1"/>
</dbReference>
<evidence type="ECO:0000256" key="6">
    <source>
        <dbReference type="ARBA" id="ARBA00008391"/>
    </source>
</evidence>
<evidence type="ECO:0000313" key="18">
    <source>
        <dbReference type="EMBL" id="SKA95450.1"/>
    </source>
</evidence>
<keyword evidence="8 16" id="KW-0328">Glycosyltransferase</keyword>
<evidence type="ECO:0000256" key="8">
    <source>
        <dbReference type="ARBA" id="ARBA00022676"/>
    </source>
</evidence>
<protein>
    <recommendedName>
        <fullName evidence="16">Hypoxanthine phosphoribosyltransferase</fullName>
        <ecNumber evidence="16">2.4.2.8</ecNumber>
    </recommendedName>
</protein>
<dbReference type="GO" id="GO:0032264">
    <property type="term" value="P:IMP salvage"/>
    <property type="evidence" value="ECO:0007669"/>
    <property type="project" value="UniProtKB-UniPathway"/>
</dbReference>
<comment type="catalytic activity">
    <reaction evidence="15">
        <text>IMP + diphosphate = hypoxanthine + 5-phospho-alpha-D-ribose 1-diphosphate</text>
        <dbReference type="Rhea" id="RHEA:17973"/>
        <dbReference type="ChEBI" id="CHEBI:17368"/>
        <dbReference type="ChEBI" id="CHEBI:33019"/>
        <dbReference type="ChEBI" id="CHEBI:58017"/>
        <dbReference type="ChEBI" id="CHEBI:58053"/>
        <dbReference type="EC" id="2.4.2.8"/>
    </reaction>
    <physiologicalReaction direction="right-to-left" evidence="15">
        <dbReference type="Rhea" id="RHEA:17975"/>
    </physiologicalReaction>
</comment>
<comment type="catalytic activity">
    <reaction evidence="14">
        <text>GMP + diphosphate = guanine + 5-phospho-alpha-D-ribose 1-diphosphate</text>
        <dbReference type="Rhea" id="RHEA:25424"/>
        <dbReference type="ChEBI" id="CHEBI:16235"/>
        <dbReference type="ChEBI" id="CHEBI:33019"/>
        <dbReference type="ChEBI" id="CHEBI:58017"/>
        <dbReference type="ChEBI" id="CHEBI:58115"/>
        <dbReference type="EC" id="2.4.2.8"/>
    </reaction>
    <physiologicalReaction direction="right-to-left" evidence="14">
        <dbReference type="Rhea" id="RHEA:25426"/>
    </physiologicalReaction>
</comment>
<keyword evidence="13 16" id="KW-0460">Magnesium</keyword>
<gene>
    <name evidence="18" type="ORF">SAMN05443428_11846</name>
</gene>
<dbReference type="SUPFAM" id="SSF53271">
    <property type="entry name" value="PRTase-like"/>
    <property type="match status" value="1"/>
</dbReference>
<dbReference type="Pfam" id="PF00156">
    <property type="entry name" value="Pribosyltran"/>
    <property type="match status" value="1"/>
</dbReference>
<evidence type="ECO:0000256" key="10">
    <source>
        <dbReference type="ARBA" id="ARBA00022723"/>
    </source>
</evidence>
<evidence type="ECO:0000313" key="19">
    <source>
        <dbReference type="Proteomes" id="UP000190105"/>
    </source>
</evidence>
<dbReference type="GO" id="GO:0005829">
    <property type="term" value="C:cytosol"/>
    <property type="evidence" value="ECO:0007669"/>
    <property type="project" value="TreeGrafter"/>
</dbReference>
<dbReference type="GO" id="GO:0006178">
    <property type="term" value="P:guanine salvage"/>
    <property type="evidence" value="ECO:0007669"/>
    <property type="project" value="TreeGrafter"/>
</dbReference>
<keyword evidence="11 16" id="KW-0660">Purine salvage</keyword>
<dbReference type="STRING" id="1147123.SAMN05443428_11846"/>
<dbReference type="FunFam" id="3.40.50.2020:FF:000006">
    <property type="entry name" value="Hypoxanthine phosphoribosyltransferase"/>
    <property type="match status" value="1"/>
</dbReference>
<dbReference type="InterPro" id="IPR050408">
    <property type="entry name" value="HGPRT"/>
</dbReference>
<sequence>MNEAIREILLTEEEIKNKVRELSNQIIKDFPDGDVILIGILKGSVIFVADLMRSMNINVTMDFMAVSSYGMSSNTSGIVRILKDLDFDIEDKDVVIVEDIIDTGTTLKYLYEYLKARNPRNLKICCLLDKADRRKADIKADYIGFSIPDEFVVGYGLDYAEKFRNLPYIGILKEEVYKKD</sequence>
<keyword evidence="10 16" id="KW-0479">Metal-binding</keyword>
<dbReference type="GO" id="GO:0052657">
    <property type="term" value="F:guanine phosphoribosyltransferase activity"/>
    <property type="evidence" value="ECO:0007669"/>
    <property type="project" value="RHEA"/>
</dbReference>
<dbReference type="Proteomes" id="UP000190105">
    <property type="component" value="Unassembled WGS sequence"/>
</dbReference>
<evidence type="ECO:0000256" key="11">
    <source>
        <dbReference type="ARBA" id="ARBA00022726"/>
    </source>
</evidence>
<comment type="pathway">
    <text evidence="4 16">Purine metabolism; IMP biosynthesis via salvage pathway; IMP from hypoxanthine: step 1/1.</text>
</comment>
<dbReference type="GO" id="GO:0000166">
    <property type="term" value="F:nucleotide binding"/>
    <property type="evidence" value="ECO:0007669"/>
    <property type="project" value="UniProtKB-KW"/>
</dbReference>
<evidence type="ECO:0000256" key="15">
    <source>
        <dbReference type="ARBA" id="ARBA00049402"/>
    </source>
</evidence>
<keyword evidence="12 16" id="KW-0547">Nucleotide-binding</keyword>
<comment type="pathway">
    <text evidence="5">Purine metabolism; GMP biosynthesis via salvage pathway; GMP from guanine: step 1/1.</text>
</comment>
<dbReference type="GO" id="GO:0046100">
    <property type="term" value="P:hypoxanthine metabolic process"/>
    <property type="evidence" value="ECO:0007669"/>
    <property type="project" value="TreeGrafter"/>
</dbReference>
<dbReference type="InterPro" id="IPR029057">
    <property type="entry name" value="PRTase-like"/>
</dbReference>
<reference evidence="19" key="1">
    <citation type="submission" date="2017-02" db="EMBL/GenBank/DDBJ databases">
        <authorList>
            <person name="Varghese N."/>
            <person name="Submissions S."/>
        </authorList>
    </citation>
    <scope>NUCLEOTIDE SEQUENCE [LARGE SCALE GENOMIC DNA]</scope>
    <source>
        <strain evidence="19">USBA 833</strain>
    </source>
</reference>
<dbReference type="Gene3D" id="3.40.50.2020">
    <property type="match status" value="1"/>
</dbReference>
<evidence type="ECO:0000256" key="2">
    <source>
        <dbReference type="ARBA" id="ARBA00002049"/>
    </source>
</evidence>
<keyword evidence="9 16" id="KW-0808">Transferase</keyword>
<dbReference type="EC" id="2.4.2.8" evidence="16"/>
<dbReference type="GO" id="GO:0004422">
    <property type="term" value="F:hypoxanthine phosphoribosyltransferase activity"/>
    <property type="evidence" value="ECO:0007669"/>
    <property type="project" value="InterPro"/>
</dbReference>
<evidence type="ECO:0000256" key="5">
    <source>
        <dbReference type="ARBA" id="ARBA00004676"/>
    </source>
</evidence>
<dbReference type="UniPathway" id="UPA00591">
    <property type="reaction ID" value="UER00648"/>
</dbReference>
<dbReference type="InterPro" id="IPR000836">
    <property type="entry name" value="PRTase_dom"/>
</dbReference>
<evidence type="ECO:0000256" key="9">
    <source>
        <dbReference type="ARBA" id="ARBA00022679"/>
    </source>
</evidence>
<evidence type="ECO:0000256" key="4">
    <source>
        <dbReference type="ARBA" id="ARBA00004669"/>
    </source>
</evidence>
<dbReference type="PANTHER" id="PTHR43340">
    <property type="entry name" value="HYPOXANTHINE-GUANINE PHOSPHORIBOSYLTRANSFERASE"/>
    <property type="match status" value="1"/>
</dbReference>
<keyword evidence="19" id="KW-1185">Reference proteome</keyword>
<evidence type="ECO:0000256" key="13">
    <source>
        <dbReference type="ARBA" id="ARBA00022842"/>
    </source>
</evidence>